<dbReference type="GO" id="GO:0017119">
    <property type="term" value="C:Golgi transport complex"/>
    <property type="evidence" value="ECO:0007669"/>
    <property type="project" value="InterPro"/>
</dbReference>
<evidence type="ECO:0000256" key="4">
    <source>
        <dbReference type="ARBA" id="ARBA00023136"/>
    </source>
</evidence>
<feature type="domain" description="Conserved oligomeric Golgi complex subunit 5 helical" evidence="7">
    <location>
        <begin position="229"/>
        <end position="443"/>
    </location>
</feature>
<evidence type="ECO:0000256" key="1">
    <source>
        <dbReference type="ARBA" id="ARBA00004395"/>
    </source>
</evidence>
<dbReference type="Pfam" id="PF10392">
    <property type="entry name" value="COG5_N"/>
    <property type="match status" value="1"/>
</dbReference>
<comment type="subcellular location">
    <subcellularLocation>
        <location evidence="1">Golgi apparatus membrane</location>
        <topology evidence="1">Peripheral membrane protein</topology>
    </subcellularLocation>
</comment>
<evidence type="ECO:0000313" key="9">
    <source>
        <dbReference type="Proteomes" id="UP000077002"/>
    </source>
</evidence>
<keyword evidence="9" id="KW-1185">Reference proteome</keyword>
<comment type="caution">
    <text evidence="8">The sequence shown here is derived from an EMBL/GenBank/DDBJ whole genome shotgun (WGS) entry which is preliminary data.</text>
</comment>
<dbReference type="RefSeq" id="XP_022516026.1">
    <property type="nucleotide sequence ID" value="XM_022651513.1"/>
</dbReference>
<dbReference type="InterPro" id="IPR049176">
    <property type="entry name" value="COG5_N"/>
</dbReference>
<accession>A0A177FIH7</accession>
<protein>
    <recommendedName>
        <fullName evidence="2">Conserved oligomeric Golgi complex subunit 5</fullName>
    </recommendedName>
</protein>
<dbReference type="OrthoDB" id="18786at2759"/>
<dbReference type="PANTHER" id="PTHR13228:SF3">
    <property type="entry name" value="CONSERVED OLIGOMERIC GOLGI COMPLEX SUBUNIT 5"/>
    <property type="match status" value="1"/>
</dbReference>
<dbReference type="Proteomes" id="UP000077002">
    <property type="component" value="Unassembled WGS sequence"/>
</dbReference>
<gene>
    <name evidence="8" type="ORF">AYO21_01531</name>
</gene>
<evidence type="ECO:0000256" key="3">
    <source>
        <dbReference type="ARBA" id="ARBA00023034"/>
    </source>
</evidence>
<dbReference type="PANTHER" id="PTHR13228">
    <property type="entry name" value="CONSERVED OLIGOMERIC GOLGI COMPLEX COMPONENT 5"/>
    <property type="match status" value="1"/>
</dbReference>
<feature type="coiled-coil region" evidence="5">
    <location>
        <begin position="90"/>
        <end position="117"/>
    </location>
</feature>
<dbReference type="InterPro" id="IPR048485">
    <property type="entry name" value="COG5_helical"/>
</dbReference>
<evidence type="ECO:0000256" key="5">
    <source>
        <dbReference type="SAM" id="Coils"/>
    </source>
</evidence>
<sequence length="496" mass="54518">MDMAATTTRADTGNATSTYIDIDSLTSDEFSPYKHANSLILATNNPSDPTIDLTTPLSRVLFDLQEIDSHIHTLTSRSALDILTYTATQNAAAQRILTRMEEERARLNASYERLEKEVLVRHQKAVDAKLVAQRSWEVLRLGRGVQRILNLARQFEVILAESGLGGGARAGKEDHGALMRATLAILGFRDAILGRDGDELARINLVKTVRGRVFEDGEARILDFARRIVREFSMTTLSSGSGSGVSTSSGPSYREVEDSRARFMSAVHILYLLSPAPRIDGEKMKKKDFEPEYLLRALQSYLQTAITSSSASIGRALGQLPMLDRALLETSARCQNIVALEAMLRGISAPDHPLLQAEATEDQNITHDVDEEDSEDEATLEPSKTNNPDNFLSLLLNALDTASLPSYFWRSLASSLSTRVQEILTRGGVSARTLRSQRDAVRQEIRDCVLRGSKLPRTVLAGDSKTMSTAKGEQEADNWEREAAVMVGSVVGLLGR</sequence>
<keyword evidence="5" id="KW-0175">Coiled coil</keyword>
<evidence type="ECO:0000256" key="2">
    <source>
        <dbReference type="ARBA" id="ARBA00020974"/>
    </source>
</evidence>
<evidence type="ECO:0000259" key="7">
    <source>
        <dbReference type="Pfam" id="PF20649"/>
    </source>
</evidence>
<proteinExistence type="predicted"/>
<organism evidence="8 9">
    <name type="scientific">Fonsecaea monophora</name>
    <dbReference type="NCBI Taxonomy" id="254056"/>
    <lineage>
        <taxon>Eukaryota</taxon>
        <taxon>Fungi</taxon>
        <taxon>Dikarya</taxon>
        <taxon>Ascomycota</taxon>
        <taxon>Pezizomycotina</taxon>
        <taxon>Eurotiomycetes</taxon>
        <taxon>Chaetothyriomycetidae</taxon>
        <taxon>Chaetothyriales</taxon>
        <taxon>Herpotrichiellaceae</taxon>
        <taxon>Fonsecaea</taxon>
    </lineage>
</organism>
<keyword evidence="3" id="KW-0333">Golgi apparatus</keyword>
<dbReference type="GO" id="GO:0006891">
    <property type="term" value="P:intra-Golgi vesicle-mediated transport"/>
    <property type="evidence" value="ECO:0007669"/>
    <property type="project" value="InterPro"/>
</dbReference>
<evidence type="ECO:0000259" key="6">
    <source>
        <dbReference type="Pfam" id="PF10392"/>
    </source>
</evidence>
<reference evidence="8 9" key="1">
    <citation type="submission" date="2016-03" db="EMBL/GenBank/DDBJ databases">
        <title>Draft genome sequence of the Fonsecaea monophora CBS 269.37.</title>
        <authorList>
            <person name="Bombassaro A."/>
            <person name="Vinicius W.A."/>
            <person name="De Hoog S."/>
            <person name="Sun J."/>
            <person name="Souza E.M."/>
            <person name="Raittz R.T."/>
            <person name="Costa F."/>
            <person name="Leao A.C."/>
            <person name="Tadra-Sfeir M.Z."/>
            <person name="Baura V."/>
            <person name="Balsanelli E."/>
            <person name="Pedrosa F.O."/>
            <person name="Moreno L.F."/>
            <person name="Steffens M.B."/>
            <person name="Xi L."/>
            <person name="Bocca A.L."/>
            <person name="Felipe M.S."/>
            <person name="Teixeira M."/>
            <person name="Telles Filho F.Q."/>
            <person name="Azevedo C.M."/>
            <person name="Gomes R."/>
            <person name="Vicente V.A."/>
        </authorList>
    </citation>
    <scope>NUCLEOTIDE SEQUENCE [LARGE SCALE GENOMIC DNA]</scope>
    <source>
        <strain evidence="8 9">CBS 269.37</strain>
    </source>
</reference>
<feature type="domain" description="Conserved oligomeric Golgi complex subunit 5 N-terminal" evidence="6">
    <location>
        <begin position="25"/>
        <end position="154"/>
    </location>
</feature>
<dbReference type="AlphaFoldDB" id="A0A177FIH7"/>
<dbReference type="GeneID" id="34596709"/>
<dbReference type="GO" id="GO:0000139">
    <property type="term" value="C:Golgi membrane"/>
    <property type="evidence" value="ECO:0007669"/>
    <property type="project" value="UniProtKB-SubCell"/>
</dbReference>
<dbReference type="InterPro" id="IPR019465">
    <property type="entry name" value="Cog5"/>
</dbReference>
<name>A0A177FIH7_9EURO</name>
<evidence type="ECO:0000313" key="8">
    <source>
        <dbReference type="EMBL" id="OAG44074.1"/>
    </source>
</evidence>
<dbReference type="Pfam" id="PF20649">
    <property type="entry name" value="COG5_C"/>
    <property type="match status" value="1"/>
</dbReference>
<keyword evidence="4" id="KW-0472">Membrane</keyword>
<dbReference type="EMBL" id="LVKK01000006">
    <property type="protein sequence ID" value="OAG44074.1"/>
    <property type="molecule type" value="Genomic_DNA"/>
</dbReference>